<organism evidence="1 2">
    <name type="scientific">Lodderomyces elongisporus (strain ATCC 11503 / CBS 2605 / JCM 1781 / NBRC 1676 / NRRL YB-4239)</name>
    <name type="common">Yeast</name>
    <name type="synonym">Saccharomyces elongisporus</name>
    <dbReference type="NCBI Taxonomy" id="379508"/>
    <lineage>
        <taxon>Eukaryota</taxon>
        <taxon>Fungi</taxon>
        <taxon>Dikarya</taxon>
        <taxon>Ascomycota</taxon>
        <taxon>Saccharomycotina</taxon>
        <taxon>Pichiomycetes</taxon>
        <taxon>Debaryomycetaceae</taxon>
        <taxon>Candida/Lodderomyces clade</taxon>
        <taxon>Lodderomyces</taxon>
    </lineage>
</organism>
<dbReference type="Proteomes" id="UP000001996">
    <property type="component" value="Unassembled WGS sequence"/>
</dbReference>
<dbReference type="HOGENOM" id="CLU_1578813_0_0_1"/>
<evidence type="ECO:0000313" key="2">
    <source>
        <dbReference type="Proteomes" id="UP000001996"/>
    </source>
</evidence>
<name>A5DXU8_LODEL</name>
<dbReference type="VEuPathDB" id="FungiDB:LELG_02185"/>
<protein>
    <submittedName>
        <fullName evidence="1">Uncharacterized protein</fullName>
    </submittedName>
</protein>
<dbReference type="EMBL" id="CH981525">
    <property type="protein sequence ID" value="EDK44005.1"/>
    <property type="molecule type" value="Genomic_DNA"/>
</dbReference>
<reference evidence="1 2" key="1">
    <citation type="journal article" date="2009" name="Nature">
        <title>Evolution of pathogenicity and sexual reproduction in eight Candida genomes.</title>
        <authorList>
            <person name="Butler G."/>
            <person name="Rasmussen M.D."/>
            <person name="Lin M.F."/>
            <person name="Santos M.A."/>
            <person name="Sakthikumar S."/>
            <person name="Munro C.A."/>
            <person name="Rheinbay E."/>
            <person name="Grabherr M."/>
            <person name="Forche A."/>
            <person name="Reedy J.L."/>
            <person name="Agrafioti I."/>
            <person name="Arnaud M.B."/>
            <person name="Bates S."/>
            <person name="Brown A.J."/>
            <person name="Brunke S."/>
            <person name="Costanzo M.C."/>
            <person name="Fitzpatrick D.A."/>
            <person name="de Groot P.W."/>
            <person name="Harris D."/>
            <person name="Hoyer L.L."/>
            <person name="Hube B."/>
            <person name="Klis F.M."/>
            <person name="Kodira C."/>
            <person name="Lennard N."/>
            <person name="Logue M.E."/>
            <person name="Martin R."/>
            <person name="Neiman A.M."/>
            <person name="Nikolaou E."/>
            <person name="Quail M.A."/>
            <person name="Quinn J."/>
            <person name="Santos M.C."/>
            <person name="Schmitzberger F.F."/>
            <person name="Sherlock G."/>
            <person name="Shah P."/>
            <person name="Silverstein K.A."/>
            <person name="Skrzypek M.S."/>
            <person name="Soll D."/>
            <person name="Staggs R."/>
            <person name="Stansfield I."/>
            <person name="Stumpf M.P."/>
            <person name="Sudbery P.E."/>
            <person name="Srikantha T."/>
            <person name="Zeng Q."/>
            <person name="Berman J."/>
            <person name="Berriman M."/>
            <person name="Heitman J."/>
            <person name="Gow N.A."/>
            <person name="Lorenz M.C."/>
            <person name="Birren B.W."/>
            <person name="Kellis M."/>
            <person name="Cuomo C.A."/>
        </authorList>
    </citation>
    <scope>NUCLEOTIDE SEQUENCE [LARGE SCALE GENOMIC DNA]</scope>
    <source>
        <strain evidence="2">ATCC 11503 / BCRC 21390 / CBS 2605 / JCM 1781 / NBRC 1676 / NRRL YB-4239</strain>
    </source>
</reference>
<accession>A5DXU8</accession>
<keyword evidence="2" id="KW-1185">Reference proteome</keyword>
<proteinExistence type="predicted"/>
<dbReference type="InParanoid" id="A5DXU8"/>
<dbReference type="AlphaFoldDB" id="A5DXU8"/>
<gene>
    <name evidence="1" type="ORF">LELG_02185</name>
</gene>
<sequence>MSFGRNNNPVGVVDLSLSIVLVGCEFAVTESSVASDKPEKFWILKLASISTFSILTSCISGRSSIERSSTKRLSSCRTSSRNPSSDSSSNLSPTTTTFADLFSSIGVWIIGSIKRLCWIIVSESSSGSPSVSGLASLSNFACSFNFSPEYNCLSVSNALRFEACDALLV</sequence>
<evidence type="ECO:0000313" key="1">
    <source>
        <dbReference type="EMBL" id="EDK44005.1"/>
    </source>
</evidence>